<dbReference type="EMBL" id="JAASQP010000001">
    <property type="protein sequence ID" value="NIJ23904.1"/>
    <property type="molecule type" value="Genomic_DNA"/>
</dbReference>
<comment type="caution">
    <text evidence="3">The sequence shown here is derived from an EMBL/GenBank/DDBJ whole genome shotgun (WGS) entry which is preliminary data.</text>
</comment>
<feature type="domain" description="DUF4136" evidence="2">
    <location>
        <begin position="54"/>
        <end position="194"/>
    </location>
</feature>
<dbReference type="Proteomes" id="UP000788153">
    <property type="component" value="Unassembled WGS sequence"/>
</dbReference>
<keyword evidence="4" id="KW-1185">Reference proteome</keyword>
<evidence type="ECO:0000313" key="3">
    <source>
        <dbReference type="EMBL" id="NIJ23904.1"/>
    </source>
</evidence>
<name>A0ABX0U065_9SPHN</name>
<evidence type="ECO:0000313" key="4">
    <source>
        <dbReference type="Proteomes" id="UP000788153"/>
    </source>
</evidence>
<keyword evidence="1" id="KW-0732">Signal</keyword>
<feature type="chain" id="PRO_5047386264" description="DUF4136 domain-containing protein" evidence="1">
    <location>
        <begin position="19"/>
        <end position="203"/>
    </location>
</feature>
<proteinExistence type="predicted"/>
<sequence length="203" mass="20420">MKRLTAFGILICAGLTGACTTGARQGPVDVTRYHLGTPLSRGSFVVEASSGAMTVSPEYQSYADAVGRAMLPLGFTPAAPNTTSDYIAAVSFTRAGVGEVQRRSPVSIGIGGGTGGGRFGGGGLGVGGGVGFGLGGGGRQEVIVSELAVQIRRRSDATTVWEGRAQTQGVGIDANQPGPTADRLANALFQGFPGESGITTTVK</sequence>
<dbReference type="Pfam" id="PF13590">
    <property type="entry name" value="DUF4136"/>
    <property type="match status" value="1"/>
</dbReference>
<evidence type="ECO:0000259" key="2">
    <source>
        <dbReference type="Pfam" id="PF13590"/>
    </source>
</evidence>
<dbReference type="PROSITE" id="PS51257">
    <property type="entry name" value="PROKAR_LIPOPROTEIN"/>
    <property type="match status" value="1"/>
</dbReference>
<dbReference type="RefSeq" id="WP_140231526.1">
    <property type="nucleotide sequence ID" value="NZ_BAAAEV010000002.1"/>
</dbReference>
<accession>A0ABX0U065</accession>
<evidence type="ECO:0000256" key="1">
    <source>
        <dbReference type="SAM" id="SignalP"/>
    </source>
</evidence>
<dbReference type="InterPro" id="IPR025411">
    <property type="entry name" value="DUF4136"/>
</dbReference>
<feature type="signal peptide" evidence="1">
    <location>
        <begin position="1"/>
        <end position="18"/>
    </location>
</feature>
<gene>
    <name evidence="3" type="ORF">FHT01_001446</name>
</gene>
<protein>
    <recommendedName>
        <fullName evidence="2">DUF4136 domain-containing protein</fullName>
    </recommendedName>
</protein>
<organism evidence="3 4">
    <name type="scientific">Sphingomonas japonica</name>
    <dbReference type="NCBI Taxonomy" id="511662"/>
    <lineage>
        <taxon>Bacteria</taxon>
        <taxon>Pseudomonadati</taxon>
        <taxon>Pseudomonadota</taxon>
        <taxon>Alphaproteobacteria</taxon>
        <taxon>Sphingomonadales</taxon>
        <taxon>Sphingomonadaceae</taxon>
        <taxon>Sphingomonas</taxon>
    </lineage>
</organism>
<reference evidence="3 4" key="1">
    <citation type="submission" date="2020-03" db="EMBL/GenBank/DDBJ databases">
        <title>Genomic Encyclopedia of Type Strains, Phase IV (KMG-IV): sequencing the most valuable type-strain genomes for metagenomic binning, comparative biology and taxonomic classification.</title>
        <authorList>
            <person name="Goeker M."/>
        </authorList>
    </citation>
    <scope>NUCLEOTIDE SEQUENCE [LARGE SCALE GENOMIC DNA]</scope>
    <source>
        <strain evidence="3 4">DSM 22753</strain>
    </source>
</reference>